<dbReference type="PANTHER" id="PTHR19384">
    <property type="entry name" value="NITRIC OXIDE SYNTHASE-RELATED"/>
    <property type="match status" value="1"/>
</dbReference>
<evidence type="ECO:0000256" key="2">
    <source>
        <dbReference type="ARBA" id="ARBA00001974"/>
    </source>
</evidence>
<dbReference type="Pfam" id="PF00175">
    <property type="entry name" value="NAD_binding_1"/>
    <property type="match status" value="1"/>
</dbReference>
<keyword evidence="4" id="KW-0288">FMN</keyword>
<dbReference type="Gene3D" id="3.40.50.80">
    <property type="entry name" value="Nucleotide-binding domain of ferredoxin-NADP reductase (FNR) module"/>
    <property type="match status" value="1"/>
</dbReference>
<keyword evidence="7" id="KW-0560">Oxidoreductase</keyword>
<dbReference type="AlphaFoldDB" id="A0A9N9NGV2"/>
<sequence length="191" mass="21646">MNVRTLLNSNITIPISLKANQSGFNVPSDVSKPLIMIGPGTGVAPFIGFLQHREQLILSEKKIDNDKHLGDMWLFYGCRDKEKDFLYRKELEGFVERGVLKELFIAVSRAPGAGLDGKPKYVQDLMRIQSQNLFELITKKDAMIFVDAKGMAKGVNDALADILVEHSHMQQSDALDLLKKWIKENRYLRDL</sequence>
<gene>
    <name evidence="9" type="ORF">RFULGI_LOCUS12529</name>
</gene>
<dbReference type="InterPro" id="IPR001709">
    <property type="entry name" value="Flavoprot_Pyr_Nucl_cyt_Rdtase"/>
</dbReference>
<proteinExistence type="predicted"/>
<dbReference type="OrthoDB" id="1856718at2759"/>
<dbReference type="FunFam" id="3.40.50.80:FF:000001">
    <property type="entry name" value="NADPH--cytochrome P450 reductase 1"/>
    <property type="match status" value="1"/>
</dbReference>
<evidence type="ECO:0000256" key="7">
    <source>
        <dbReference type="ARBA" id="ARBA00023002"/>
    </source>
</evidence>
<dbReference type="GO" id="GO:0005829">
    <property type="term" value="C:cytosol"/>
    <property type="evidence" value="ECO:0007669"/>
    <property type="project" value="TreeGrafter"/>
</dbReference>
<evidence type="ECO:0000256" key="4">
    <source>
        <dbReference type="ARBA" id="ARBA00022643"/>
    </source>
</evidence>
<reference evidence="9" key="1">
    <citation type="submission" date="2021-06" db="EMBL/GenBank/DDBJ databases">
        <authorList>
            <person name="Kallberg Y."/>
            <person name="Tangrot J."/>
            <person name="Rosling A."/>
        </authorList>
    </citation>
    <scope>NUCLEOTIDE SEQUENCE</scope>
    <source>
        <strain evidence="9">IN212</strain>
    </source>
</reference>
<dbReference type="Proteomes" id="UP000789396">
    <property type="component" value="Unassembled WGS sequence"/>
</dbReference>
<dbReference type="GO" id="GO:0030586">
    <property type="term" value="F:[methionine synthase] reductase (NADPH) activity"/>
    <property type="evidence" value="ECO:0007669"/>
    <property type="project" value="TreeGrafter"/>
</dbReference>
<dbReference type="InterPro" id="IPR001433">
    <property type="entry name" value="OxRdtase_FAD/NAD-bd"/>
</dbReference>
<organism evidence="9 10">
    <name type="scientific">Racocetra fulgida</name>
    <dbReference type="NCBI Taxonomy" id="60492"/>
    <lineage>
        <taxon>Eukaryota</taxon>
        <taxon>Fungi</taxon>
        <taxon>Fungi incertae sedis</taxon>
        <taxon>Mucoromycota</taxon>
        <taxon>Glomeromycotina</taxon>
        <taxon>Glomeromycetes</taxon>
        <taxon>Diversisporales</taxon>
        <taxon>Gigasporaceae</taxon>
        <taxon>Racocetra</taxon>
    </lineage>
</organism>
<keyword evidence="10" id="KW-1185">Reference proteome</keyword>
<dbReference type="GO" id="GO:0050667">
    <property type="term" value="P:homocysteine metabolic process"/>
    <property type="evidence" value="ECO:0007669"/>
    <property type="project" value="TreeGrafter"/>
</dbReference>
<name>A0A9N9NGV2_9GLOM</name>
<dbReference type="SUPFAM" id="SSF52343">
    <property type="entry name" value="Ferredoxin reductase-like, C-terminal NADP-linked domain"/>
    <property type="match status" value="1"/>
</dbReference>
<comment type="cofactor">
    <cofactor evidence="2">
        <name>FAD</name>
        <dbReference type="ChEBI" id="CHEBI:57692"/>
    </cofactor>
</comment>
<keyword evidence="5" id="KW-0274">FAD</keyword>
<evidence type="ECO:0000256" key="3">
    <source>
        <dbReference type="ARBA" id="ARBA00022630"/>
    </source>
</evidence>
<evidence type="ECO:0000313" key="10">
    <source>
        <dbReference type="Proteomes" id="UP000789396"/>
    </source>
</evidence>
<dbReference type="PANTHER" id="PTHR19384:SF84">
    <property type="entry name" value="METHIONINE SYNTHASE REDUCTASE"/>
    <property type="match status" value="1"/>
</dbReference>
<dbReference type="PRINTS" id="PR00371">
    <property type="entry name" value="FPNCR"/>
</dbReference>
<comment type="caution">
    <text evidence="9">The sequence shown here is derived from an EMBL/GenBank/DDBJ whole genome shotgun (WGS) entry which is preliminary data.</text>
</comment>
<accession>A0A9N9NGV2</accession>
<keyword evidence="3" id="KW-0285">Flavoprotein</keyword>
<dbReference type="InterPro" id="IPR039261">
    <property type="entry name" value="FNR_nucleotide-bd"/>
</dbReference>
<keyword evidence="6" id="KW-0521">NADP</keyword>
<evidence type="ECO:0000313" key="9">
    <source>
        <dbReference type="EMBL" id="CAG8736540.1"/>
    </source>
</evidence>
<protein>
    <submittedName>
        <fullName evidence="9">393_t:CDS:1</fullName>
    </submittedName>
</protein>
<dbReference type="GO" id="GO:0010181">
    <property type="term" value="F:FMN binding"/>
    <property type="evidence" value="ECO:0007669"/>
    <property type="project" value="TreeGrafter"/>
</dbReference>
<feature type="domain" description="Oxidoreductase FAD/NAD(P)-binding" evidence="8">
    <location>
        <begin position="36"/>
        <end position="154"/>
    </location>
</feature>
<comment type="cofactor">
    <cofactor evidence="1">
        <name>FMN</name>
        <dbReference type="ChEBI" id="CHEBI:58210"/>
    </cofactor>
</comment>
<evidence type="ECO:0000256" key="1">
    <source>
        <dbReference type="ARBA" id="ARBA00001917"/>
    </source>
</evidence>
<dbReference type="EMBL" id="CAJVPZ010030330">
    <property type="protein sequence ID" value="CAG8736540.1"/>
    <property type="molecule type" value="Genomic_DNA"/>
</dbReference>
<evidence type="ECO:0000256" key="5">
    <source>
        <dbReference type="ARBA" id="ARBA00022827"/>
    </source>
</evidence>
<feature type="non-terminal residue" evidence="9">
    <location>
        <position position="191"/>
    </location>
</feature>
<dbReference type="GO" id="GO:0009086">
    <property type="term" value="P:methionine biosynthetic process"/>
    <property type="evidence" value="ECO:0007669"/>
    <property type="project" value="TreeGrafter"/>
</dbReference>
<evidence type="ECO:0000256" key="6">
    <source>
        <dbReference type="ARBA" id="ARBA00022857"/>
    </source>
</evidence>
<evidence type="ECO:0000259" key="8">
    <source>
        <dbReference type="Pfam" id="PF00175"/>
    </source>
</evidence>
<dbReference type="GO" id="GO:0050660">
    <property type="term" value="F:flavin adenine dinucleotide binding"/>
    <property type="evidence" value="ECO:0007669"/>
    <property type="project" value="TreeGrafter"/>
</dbReference>